<keyword evidence="1" id="KW-1133">Transmembrane helix</keyword>
<protein>
    <submittedName>
        <fullName evidence="2">Uncharacterized protein</fullName>
    </submittedName>
</protein>
<proteinExistence type="predicted"/>
<evidence type="ECO:0000313" key="3">
    <source>
        <dbReference type="Proteomes" id="UP000828390"/>
    </source>
</evidence>
<feature type="transmembrane region" description="Helical" evidence="1">
    <location>
        <begin position="77"/>
        <end position="96"/>
    </location>
</feature>
<reference evidence="2" key="1">
    <citation type="journal article" date="2019" name="bioRxiv">
        <title>The Genome of the Zebra Mussel, Dreissena polymorpha: A Resource for Invasive Species Research.</title>
        <authorList>
            <person name="McCartney M.A."/>
            <person name="Auch B."/>
            <person name="Kono T."/>
            <person name="Mallez S."/>
            <person name="Zhang Y."/>
            <person name="Obille A."/>
            <person name="Becker A."/>
            <person name="Abrahante J.E."/>
            <person name="Garbe J."/>
            <person name="Badalamenti J.P."/>
            <person name="Herman A."/>
            <person name="Mangelson H."/>
            <person name="Liachko I."/>
            <person name="Sullivan S."/>
            <person name="Sone E.D."/>
            <person name="Koren S."/>
            <person name="Silverstein K.A.T."/>
            <person name="Beckman K.B."/>
            <person name="Gohl D.M."/>
        </authorList>
    </citation>
    <scope>NUCLEOTIDE SEQUENCE</scope>
    <source>
        <strain evidence="2">Duluth1</strain>
        <tissue evidence="2">Whole animal</tissue>
    </source>
</reference>
<sequence>MDSPELQFGIFVYEFGTMLAEQTLTVKGITIENEGYLSGVEHLVIGPLGKITLRYCIKGESVVPDVHMCIAKTKRNLHIKVYTISILIYLIIVVISTRDVE</sequence>
<organism evidence="2 3">
    <name type="scientific">Dreissena polymorpha</name>
    <name type="common">Zebra mussel</name>
    <name type="synonym">Mytilus polymorpha</name>
    <dbReference type="NCBI Taxonomy" id="45954"/>
    <lineage>
        <taxon>Eukaryota</taxon>
        <taxon>Metazoa</taxon>
        <taxon>Spiralia</taxon>
        <taxon>Lophotrochozoa</taxon>
        <taxon>Mollusca</taxon>
        <taxon>Bivalvia</taxon>
        <taxon>Autobranchia</taxon>
        <taxon>Heteroconchia</taxon>
        <taxon>Euheterodonta</taxon>
        <taxon>Imparidentia</taxon>
        <taxon>Neoheterodontei</taxon>
        <taxon>Myida</taxon>
        <taxon>Dreissenoidea</taxon>
        <taxon>Dreissenidae</taxon>
        <taxon>Dreissena</taxon>
    </lineage>
</organism>
<accession>A0A9D4MMP9</accession>
<keyword evidence="1" id="KW-0812">Transmembrane</keyword>
<keyword evidence="1" id="KW-0472">Membrane</keyword>
<reference evidence="2" key="2">
    <citation type="submission" date="2020-11" db="EMBL/GenBank/DDBJ databases">
        <authorList>
            <person name="McCartney M.A."/>
            <person name="Auch B."/>
            <person name="Kono T."/>
            <person name="Mallez S."/>
            <person name="Becker A."/>
            <person name="Gohl D.M."/>
            <person name="Silverstein K.A.T."/>
            <person name="Koren S."/>
            <person name="Bechman K.B."/>
            <person name="Herman A."/>
            <person name="Abrahante J.E."/>
            <person name="Garbe J."/>
        </authorList>
    </citation>
    <scope>NUCLEOTIDE SEQUENCE</scope>
    <source>
        <strain evidence="2">Duluth1</strain>
        <tissue evidence="2">Whole animal</tissue>
    </source>
</reference>
<gene>
    <name evidence="2" type="ORF">DPMN_003950</name>
</gene>
<comment type="caution">
    <text evidence="2">The sequence shown here is derived from an EMBL/GenBank/DDBJ whole genome shotgun (WGS) entry which is preliminary data.</text>
</comment>
<keyword evidence="3" id="KW-1185">Reference proteome</keyword>
<evidence type="ECO:0000256" key="1">
    <source>
        <dbReference type="SAM" id="Phobius"/>
    </source>
</evidence>
<dbReference type="EMBL" id="JAIWYP010000001">
    <property type="protein sequence ID" value="KAH3880038.1"/>
    <property type="molecule type" value="Genomic_DNA"/>
</dbReference>
<dbReference type="AlphaFoldDB" id="A0A9D4MMP9"/>
<dbReference type="Proteomes" id="UP000828390">
    <property type="component" value="Unassembled WGS sequence"/>
</dbReference>
<evidence type="ECO:0000313" key="2">
    <source>
        <dbReference type="EMBL" id="KAH3880038.1"/>
    </source>
</evidence>
<name>A0A9D4MMP9_DREPO</name>